<name>A0A8H7TS33_BIOOC</name>
<keyword evidence="2" id="KW-0812">Transmembrane</keyword>
<evidence type="ECO:0008006" key="5">
    <source>
        <dbReference type="Google" id="ProtNLM"/>
    </source>
</evidence>
<evidence type="ECO:0000256" key="1">
    <source>
        <dbReference type="SAM" id="MobiDB-lite"/>
    </source>
</evidence>
<accession>A0A8H7TS33</accession>
<dbReference type="EMBL" id="JADCTT010000003">
    <property type="protein sequence ID" value="KAF9754473.1"/>
    <property type="molecule type" value="Genomic_DNA"/>
</dbReference>
<feature type="transmembrane region" description="Helical" evidence="2">
    <location>
        <begin position="20"/>
        <end position="43"/>
    </location>
</feature>
<sequence>MLMANSSPLFASLYTPTPYGLVDVTLSLFQLLAVLVATIMFCLRKLWQIRSQVCDRVGFLRHMFQYFLEKVFWKKVHGGKVRDVTPKSSLSLKTWPLLFCVLESAKNPTWIVLIVQSFSDKVDYWVSGAIIQQVGGSIRSRPTAGAGPVSSGVRKNRAGTGGRTNKANGGRKSSDRSGKGGGGGGGKRPRKWGRLRFNLPPDGPNNRSWACPFHKYDRVRYHSCATVTLSRIPDVWQHILRTHVLSLNDYCLICFADFESSTQLADHRSRQNCVQILGPEHLRQQDVSYLDSFLRAPSGLPTDEAKWYRIWTHVFPGWEFPESPYAEGAVELAMNVISMPQPQIRFARAEQDYSFLGYPPNDTVLSTVQPEMGQAAYPQVVTPFGANQPGVPHLGPRATNIGPVVHGQEAGFLDLQNPNDSDFDDFDEEEG</sequence>
<evidence type="ECO:0000313" key="4">
    <source>
        <dbReference type="Proteomes" id="UP000616885"/>
    </source>
</evidence>
<organism evidence="3 4">
    <name type="scientific">Bionectria ochroleuca</name>
    <name type="common">Gliocladium roseum</name>
    <dbReference type="NCBI Taxonomy" id="29856"/>
    <lineage>
        <taxon>Eukaryota</taxon>
        <taxon>Fungi</taxon>
        <taxon>Dikarya</taxon>
        <taxon>Ascomycota</taxon>
        <taxon>Pezizomycotina</taxon>
        <taxon>Sordariomycetes</taxon>
        <taxon>Hypocreomycetidae</taxon>
        <taxon>Hypocreales</taxon>
        <taxon>Bionectriaceae</taxon>
        <taxon>Clonostachys</taxon>
    </lineage>
</organism>
<reference evidence="3" key="1">
    <citation type="submission" date="2020-10" db="EMBL/GenBank/DDBJ databases">
        <title>High-Quality Genome Resource of Clonostachys rosea strain S41 by Oxford Nanopore Long-Read Sequencing.</title>
        <authorList>
            <person name="Wang H."/>
        </authorList>
    </citation>
    <scope>NUCLEOTIDE SEQUENCE</scope>
    <source>
        <strain evidence="3">S41</strain>
    </source>
</reference>
<protein>
    <recommendedName>
        <fullName evidence="5">C2H2-type domain-containing protein</fullName>
    </recommendedName>
</protein>
<evidence type="ECO:0000256" key="2">
    <source>
        <dbReference type="SAM" id="Phobius"/>
    </source>
</evidence>
<gene>
    <name evidence="3" type="ORF">IM811_009914</name>
</gene>
<keyword evidence="2" id="KW-1133">Transmembrane helix</keyword>
<proteinExistence type="predicted"/>
<dbReference type="AlphaFoldDB" id="A0A8H7TS33"/>
<evidence type="ECO:0000313" key="3">
    <source>
        <dbReference type="EMBL" id="KAF9754473.1"/>
    </source>
</evidence>
<feature type="compositionally biased region" description="Acidic residues" evidence="1">
    <location>
        <begin position="421"/>
        <end position="431"/>
    </location>
</feature>
<keyword evidence="2" id="KW-0472">Membrane</keyword>
<comment type="caution">
    <text evidence="3">The sequence shown here is derived from an EMBL/GenBank/DDBJ whole genome shotgun (WGS) entry which is preliminary data.</text>
</comment>
<feature type="region of interest" description="Disordered" evidence="1">
    <location>
        <begin position="412"/>
        <end position="431"/>
    </location>
</feature>
<dbReference type="PANTHER" id="PTHR38166:SF1">
    <property type="entry name" value="C2H2-TYPE DOMAIN-CONTAINING PROTEIN"/>
    <property type="match status" value="1"/>
</dbReference>
<feature type="region of interest" description="Disordered" evidence="1">
    <location>
        <begin position="139"/>
        <end position="198"/>
    </location>
</feature>
<dbReference type="PANTHER" id="PTHR38166">
    <property type="entry name" value="C2H2-TYPE DOMAIN-CONTAINING PROTEIN-RELATED"/>
    <property type="match status" value="1"/>
</dbReference>
<dbReference type="Proteomes" id="UP000616885">
    <property type="component" value="Unassembled WGS sequence"/>
</dbReference>